<protein>
    <submittedName>
        <fullName evidence="3">Uncharacterized protein</fullName>
    </submittedName>
</protein>
<feature type="compositionally biased region" description="Low complexity" evidence="1">
    <location>
        <begin position="39"/>
        <end position="50"/>
    </location>
</feature>
<sequence length="56" mass="5897">MKKFAATLLMAAVLAVTGFAAPANAEPTQDSTAIGWWPNSTTTGKTNTTSIGWWPN</sequence>
<reference evidence="3 4" key="1">
    <citation type="submission" date="2019-06" db="EMBL/GenBank/DDBJ databases">
        <title>Whole genome shotgun sequence of Paenarthrobacter aurescens NBRC 12136.</title>
        <authorList>
            <person name="Hosoyama A."/>
            <person name="Uohara A."/>
            <person name="Ohji S."/>
            <person name="Ichikawa N."/>
        </authorList>
    </citation>
    <scope>NUCLEOTIDE SEQUENCE [LARGE SCALE GENOMIC DNA]</scope>
    <source>
        <strain evidence="3 4">NBRC 12136</strain>
    </source>
</reference>
<feature type="signal peptide" evidence="2">
    <location>
        <begin position="1"/>
        <end position="25"/>
    </location>
</feature>
<accession>A0A4Y3NG79</accession>
<evidence type="ECO:0000256" key="2">
    <source>
        <dbReference type="SAM" id="SignalP"/>
    </source>
</evidence>
<evidence type="ECO:0000256" key="1">
    <source>
        <dbReference type="SAM" id="MobiDB-lite"/>
    </source>
</evidence>
<proteinExistence type="predicted"/>
<dbReference type="AlphaFoldDB" id="A0A4Y3NG79"/>
<comment type="caution">
    <text evidence="3">The sequence shown here is derived from an EMBL/GenBank/DDBJ whole genome shotgun (WGS) entry which is preliminary data.</text>
</comment>
<keyword evidence="2" id="KW-0732">Signal</keyword>
<organism evidence="3 4">
    <name type="scientific">Paenarthrobacter aurescens</name>
    <name type="common">Arthrobacter aurescens</name>
    <dbReference type="NCBI Taxonomy" id="43663"/>
    <lineage>
        <taxon>Bacteria</taxon>
        <taxon>Bacillati</taxon>
        <taxon>Actinomycetota</taxon>
        <taxon>Actinomycetes</taxon>
        <taxon>Micrococcales</taxon>
        <taxon>Micrococcaceae</taxon>
        <taxon>Paenarthrobacter</taxon>
    </lineage>
</organism>
<dbReference type="GeneID" id="99016550"/>
<evidence type="ECO:0000313" key="4">
    <source>
        <dbReference type="Proteomes" id="UP000317715"/>
    </source>
</evidence>
<feature type="chain" id="PRO_5021448497" evidence="2">
    <location>
        <begin position="26"/>
        <end position="56"/>
    </location>
</feature>
<gene>
    <name evidence="3" type="ORF">AAU01_04740</name>
</gene>
<dbReference type="RefSeq" id="WP_017199100.1">
    <property type="nucleotide sequence ID" value="NZ_BAAAWK010000001.1"/>
</dbReference>
<dbReference type="EMBL" id="BJMD01000002">
    <property type="protein sequence ID" value="GEB17719.1"/>
    <property type="molecule type" value="Genomic_DNA"/>
</dbReference>
<evidence type="ECO:0000313" key="3">
    <source>
        <dbReference type="EMBL" id="GEB17719.1"/>
    </source>
</evidence>
<feature type="region of interest" description="Disordered" evidence="1">
    <location>
        <begin position="24"/>
        <end position="56"/>
    </location>
</feature>
<dbReference type="Proteomes" id="UP000317715">
    <property type="component" value="Unassembled WGS sequence"/>
</dbReference>
<name>A0A4Y3NG79_PAEAU</name>
<keyword evidence="4" id="KW-1185">Reference proteome</keyword>